<feature type="domain" description="HTH lysR-type" evidence="5">
    <location>
        <begin position="17"/>
        <end position="64"/>
    </location>
</feature>
<keyword evidence="3" id="KW-0238">DNA-binding</keyword>
<dbReference type="Proteomes" id="UP000029481">
    <property type="component" value="Chromosome"/>
</dbReference>
<dbReference type="InterPro" id="IPR005119">
    <property type="entry name" value="LysR_subst-bd"/>
</dbReference>
<comment type="similarity">
    <text evidence="1">Belongs to the LysR transcriptional regulatory family.</text>
</comment>
<dbReference type="GO" id="GO:0003700">
    <property type="term" value="F:DNA-binding transcription factor activity"/>
    <property type="evidence" value="ECO:0007669"/>
    <property type="project" value="InterPro"/>
</dbReference>
<dbReference type="InterPro" id="IPR058163">
    <property type="entry name" value="LysR-type_TF_proteobact-type"/>
</dbReference>
<name>A0A089PYF4_9ENTR</name>
<evidence type="ECO:0000256" key="3">
    <source>
        <dbReference type="ARBA" id="ARBA00023125"/>
    </source>
</evidence>
<dbReference type="GO" id="GO:0003677">
    <property type="term" value="F:DNA binding"/>
    <property type="evidence" value="ECO:0007669"/>
    <property type="project" value="UniProtKB-KW"/>
</dbReference>
<dbReference type="InterPro" id="IPR000847">
    <property type="entry name" value="LysR_HTH_N"/>
</dbReference>
<evidence type="ECO:0000313" key="7">
    <source>
        <dbReference type="Proteomes" id="UP000029481"/>
    </source>
</evidence>
<dbReference type="PANTHER" id="PTHR30537:SF5">
    <property type="entry name" value="HTH-TYPE TRANSCRIPTIONAL ACTIVATOR TTDR-RELATED"/>
    <property type="match status" value="1"/>
</dbReference>
<evidence type="ECO:0000256" key="1">
    <source>
        <dbReference type="ARBA" id="ARBA00009437"/>
    </source>
</evidence>
<dbReference type="Pfam" id="PF03466">
    <property type="entry name" value="LysR_substrate"/>
    <property type="match status" value="1"/>
</dbReference>
<dbReference type="FunFam" id="1.10.10.10:FF:000001">
    <property type="entry name" value="LysR family transcriptional regulator"/>
    <property type="match status" value="1"/>
</dbReference>
<proteinExistence type="inferred from homology"/>
<dbReference type="SUPFAM" id="SSF46785">
    <property type="entry name" value="Winged helix' DNA-binding domain"/>
    <property type="match status" value="1"/>
</dbReference>
<dbReference type="CDD" id="cd08422">
    <property type="entry name" value="PBP2_CrgA_like"/>
    <property type="match status" value="1"/>
</dbReference>
<organism evidence="6 7">
    <name type="scientific">Cedecea neteri</name>
    <dbReference type="NCBI Taxonomy" id="158822"/>
    <lineage>
        <taxon>Bacteria</taxon>
        <taxon>Pseudomonadati</taxon>
        <taxon>Pseudomonadota</taxon>
        <taxon>Gammaproteobacteria</taxon>
        <taxon>Enterobacterales</taxon>
        <taxon>Enterobacteriaceae</taxon>
        <taxon>Cedecea</taxon>
    </lineage>
</organism>
<evidence type="ECO:0000256" key="2">
    <source>
        <dbReference type="ARBA" id="ARBA00023015"/>
    </source>
</evidence>
<keyword evidence="2" id="KW-0805">Transcription regulation</keyword>
<dbReference type="Gene3D" id="3.40.190.290">
    <property type="match status" value="1"/>
</dbReference>
<accession>A0A089PYF4</accession>
<reference evidence="6 7" key="1">
    <citation type="submission" date="2014-09" db="EMBL/GenBank/DDBJ databases">
        <title>Cedecea neteri SSMD04 Genome Sequencing.</title>
        <authorList>
            <person name="Tan J.-Y."/>
        </authorList>
    </citation>
    <scope>NUCLEOTIDE SEQUENCE [LARGE SCALE GENOMIC DNA]</scope>
    <source>
        <strain evidence="6 7">SSMD04</strain>
    </source>
</reference>
<evidence type="ECO:0000259" key="5">
    <source>
        <dbReference type="PROSITE" id="PS50931"/>
    </source>
</evidence>
<gene>
    <name evidence="6" type="ORF">JT31_01055</name>
</gene>
<dbReference type="Pfam" id="PF00126">
    <property type="entry name" value="HTH_1"/>
    <property type="match status" value="1"/>
</dbReference>
<evidence type="ECO:0000256" key="4">
    <source>
        <dbReference type="ARBA" id="ARBA00023163"/>
    </source>
</evidence>
<dbReference type="KEGG" id="cnt:JT31_01055"/>
<evidence type="ECO:0000313" key="6">
    <source>
        <dbReference type="EMBL" id="AIR03264.1"/>
    </source>
</evidence>
<dbReference type="OrthoDB" id="9815676at2"/>
<dbReference type="PROSITE" id="PS50931">
    <property type="entry name" value="HTH_LYSR"/>
    <property type="match status" value="1"/>
</dbReference>
<dbReference type="PRINTS" id="PR00039">
    <property type="entry name" value="HTHLYSR"/>
</dbReference>
<dbReference type="AlphaFoldDB" id="A0A089PYF4"/>
<keyword evidence="7" id="KW-1185">Reference proteome</keyword>
<keyword evidence="4" id="KW-0804">Transcription</keyword>
<dbReference type="RefSeq" id="WP_038472309.1">
    <property type="nucleotide sequence ID" value="NZ_CP009451.1"/>
</dbReference>
<protein>
    <submittedName>
        <fullName evidence="6">LysR family transcriptional regulator</fullName>
    </submittedName>
</protein>
<dbReference type="PANTHER" id="PTHR30537">
    <property type="entry name" value="HTH-TYPE TRANSCRIPTIONAL REGULATOR"/>
    <property type="match status" value="1"/>
</dbReference>
<dbReference type="InterPro" id="IPR036388">
    <property type="entry name" value="WH-like_DNA-bd_sf"/>
</dbReference>
<dbReference type="EMBL" id="CP009451">
    <property type="protein sequence ID" value="AIR03264.1"/>
    <property type="molecule type" value="Genomic_DNA"/>
</dbReference>
<dbReference type="InterPro" id="IPR036390">
    <property type="entry name" value="WH_DNA-bd_sf"/>
</dbReference>
<dbReference type="SUPFAM" id="SSF53850">
    <property type="entry name" value="Periplasmic binding protein-like II"/>
    <property type="match status" value="1"/>
</dbReference>
<dbReference type="Gene3D" id="1.10.10.10">
    <property type="entry name" value="Winged helix-like DNA-binding domain superfamily/Winged helix DNA-binding domain"/>
    <property type="match status" value="1"/>
</dbReference>
<sequence>MRALSSQLLEGVDVMAAVVDTLSFGAAAEMLDMSQSGVSRAIARLETRLGIRVFERTTRSVRLTDEGREFYEQVMPLIAALADVTGEAAGGRQKIRGRLRVNVDPLFASQVLGPRLGTFMDENPDLEIELRSRDELGDLISDGFDLALRFGHPQSSSLIARKLFDTRVFAMASPEYLQRFGHPKTPQELQNEPHRCILFREPLTGKPFAWEFHQGKKKLMIQPRGMLTVNDAETAFSTCLAGLGVVQIFELGSEEYVSSGRLVPLFPAWSDHRFPLYAYYPSRHHVPAKTRALLDFVSGLVG</sequence>